<dbReference type="GO" id="GO:2000008">
    <property type="term" value="P:regulation of protein localization to cell surface"/>
    <property type="evidence" value="ECO:0000318"/>
    <property type="project" value="GO_Central"/>
</dbReference>
<dbReference type="GO" id="GO:0080155">
    <property type="term" value="P:regulation of double fertilization forming a zygote and endosperm"/>
    <property type="evidence" value="ECO:0000318"/>
    <property type="project" value="GO_Central"/>
</dbReference>
<evidence type="ECO:0000256" key="1">
    <source>
        <dbReference type="ARBA" id="ARBA00022729"/>
    </source>
</evidence>
<sequence>MATKILKFFAFFIILSTTNSLVAMASVDPILAPSPNDDEIIECWSSLKSLNKCVNGIYKVFLGIGMLDSPCCEVIHGINSKCWQKLFPFDPSFGDLLVFYCSISAPSPSPLAAI</sequence>
<keyword evidence="5" id="KW-1185">Reference proteome</keyword>
<dbReference type="PANTHER" id="PTHR31181">
    <property type="entry name" value="EGG CELL-SECRETED PROTEIN 1.4"/>
    <property type="match status" value="1"/>
</dbReference>
<reference evidence="4" key="1">
    <citation type="journal article" date="2012" name="Nature">
        <title>The tomato genome sequence provides insights into fleshy fruit evolution.</title>
        <authorList>
            <consortium name="Tomato Genome Consortium"/>
        </authorList>
    </citation>
    <scope>NUCLEOTIDE SEQUENCE [LARGE SCALE GENOMIC DNA]</scope>
    <source>
        <strain evidence="4">cv. Heinz 1706</strain>
    </source>
</reference>
<dbReference type="GO" id="GO:0031982">
    <property type="term" value="C:vesicle"/>
    <property type="evidence" value="ECO:0000318"/>
    <property type="project" value="GO_Central"/>
</dbReference>
<dbReference type="Proteomes" id="UP000004994">
    <property type="component" value="Chromosome 12"/>
</dbReference>
<dbReference type="InParanoid" id="A0A3Q7JSE2"/>
<evidence type="ECO:0000256" key="2">
    <source>
        <dbReference type="SAM" id="SignalP"/>
    </source>
</evidence>
<feature type="chain" id="PRO_5018790521" description="Prolamin-like domain-containing protein" evidence="2">
    <location>
        <begin position="21"/>
        <end position="114"/>
    </location>
</feature>
<dbReference type="Pfam" id="PF05617">
    <property type="entry name" value="Prolamin_like"/>
    <property type="match status" value="1"/>
</dbReference>
<feature type="domain" description="Prolamin-like" evidence="3">
    <location>
        <begin position="42"/>
        <end position="102"/>
    </location>
</feature>
<accession>A0A3Q7JSE2</accession>
<organism evidence="4">
    <name type="scientific">Solanum lycopersicum</name>
    <name type="common">Tomato</name>
    <name type="synonym">Lycopersicon esculentum</name>
    <dbReference type="NCBI Taxonomy" id="4081"/>
    <lineage>
        <taxon>Eukaryota</taxon>
        <taxon>Viridiplantae</taxon>
        <taxon>Streptophyta</taxon>
        <taxon>Embryophyta</taxon>
        <taxon>Tracheophyta</taxon>
        <taxon>Spermatophyta</taxon>
        <taxon>Magnoliopsida</taxon>
        <taxon>eudicotyledons</taxon>
        <taxon>Gunneridae</taxon>
        <taxon>Pentapetalae</taxon>
        <taxon>asterids</taxon>
        <taxon>lamiids</taxon>
        <taxon>Solanales</taxon>
        <taxon>Solanaceae</taxon>
        <taxon>Solanoideae</taxon>
        <taxon>Solaneae</taxon>
        <taxon>Solanum</taxon>
        <taxon>Solanum subgen. Lycopersicon</taxon>
    </lineage>
</organism>
<dbReference type="AlphaFoldDB" id="A0A3Q7JSE2"/>
<evidence type="ECO:0000313" key="4">
    <source>
        <dbReference type="EnsemblPlants" id="Solyc12g009850.1.1.1"/>
    </source>
</evidence>
<name>A0A3Q7JSE2_SOLLC</name>
<dbReference type="Gramene" id="Solyc12g009850.1.1">
    <property type="protein sequence ID" value="Solyc12g009850.1.1.1"/>
    <property type="gene ID" value="Solyc12g009850.1"/>
</dbReference>
<dbReference type="OMA" id="YCSISAP"/>
<proteinExistence type="predicted"/>
<feature type="signal peptide" evidence="2">
    <location>
        <begin position="1"/>
        <end position="20"/>
    </location>
</feature>
<reference evidence="4" key="2">
    <citation type="submission" date="2019-01" db="UniProtKB">
        <authorList>
            <consortium name="EnsemblPlants"/>
        </authorList>
    </citation>
    <scope>IDENTIFICATION</scope>
    <source>
        <strain evidence="4">cv. Heinz 1706</strain>
    </source>
</reference>
<dbReference type="STRING" id="4081.A0A3Q7JSE2"/>
<keyword evidence="1 2" id="KW-0732">Signal</keyword>
<protein>
    <recommendedName>
        <fullName evidence="3">Prolamin-like domain-containing protein</fullName>
    </recommendedName>
</protein>
<dbReference type="GO" id="GO:0005576">
    <property type="term" value="C:extracellular region"/>
    <property type="evidence" value="ECO:0000318"/>
    <property type="project" value="GO_Central"/>
</dbReference>
<dbReference type="EnsemblPlants" id="Solyc12g009850.1.1">
    <property type="protein sequence ID" value="Solyc12g009850.1.1.1"/>
    <property type="gene ID" value="Solyc12g009850.1"/>
</dbReference>
<dbReference type="GO" id="GO:0009567">
    <property type="term" value="P:double fertilization forming a zygote and endosperm"/>
    <property type="evidence" value="ECO:0000318"/>
    <property type="project" value="GO_Central"/>
</dbReference>
<dbReference type="PANTHER" id="PTHR31181:SF52">
    <property type="entry name" value="EGG CELL-SECRETED PROTEIN 1.4-LIKE"/>
    <property type="match status" value="1"/>
</dbReference>
<dbReference type="PaxDb" id="4081-Solyc12g009850.1.1"/>
<evidence type="ECO:0000313" key="5">
    <source>
        <dbReference type="Proteomes" id="UP000004994"/>
    </source>
</evidence>
<dbReference type="InterPro" id="IPR008502">
    <property type="entry name" value="Prolamin-like"/>
</dbReference>
<evidence type="ECO:0000259" key="3">
    <source>
        <dbReference type="Pfam" id="PF05617"/>
    </source>
</evidence>